<dbReference type="OrthoDB" id="9772095at2"/>
<accession>A0A4Q9DXC6</accession>
<dbReference type="Proteomes" id="UP000293142">
    <property type="component" value="Unassembled WGS sequence"/>
</dbReference>
<feature type="signal peptide" evidence="2">
    <location>
        <begin position="1"/>
        <end position="27"/>
    </location>
</feature>
<sequence>MKNPLRYIALLAGFGLVLSGCVSSPQAAKPAAPSQPAAPAAEAKDKPAAAAPGQPANALGITQEEAGIKLRVDIPEIKPFLQKAKNGPIVPGLLQGGVPQGIAYLPEQKWILISYYREGGKSSFMSVLDAGTGKLVKSMTFNKTADQPYTGHAGGITASKKHVWLSSDKEVNMLNIDDIVKAADGSSLVFAGSVKSSTRASFTSYGDGVLWIGEFAQGASYPTDKAHYMTGPDGKEHKAWAEGFKLDGNTDLPAAQNGAAPVPNYILSLPDRIQGMYVSKDNIWLSESYGRNNTSTLHHMKLSLADKPHANVTIGSAAVPVWFLDGKNVKDTTEMPPMSEGLFELNGNLHILFESGASTYRSSSSYALDRIQILPWSE</sequence>
<keyword evidence="4" id="KW-1185">Reference proteome</keyword>
<keyword evidence="2" id="KW-0732">Signal</keyword>
<feature type="chain" id="PRO_5020601688" evidence="2">
    <location>
        <begin position="28"/>
        <end position="378"/>
    </location>
</feature>
<comment type="caution">
    <text evidence="3">The sequence shown here is derived from an EMBL/GenBank/DDBJ whole genome shotgun (WGS) entry which is preliminary data.</text>
</comment>
<dbReference type="AlphaFoldDB" id="A0A4Q9DXC6"/>
<reference evidence="3 4" key="1">
    <citation type="submission" date="2019-02" db="EMBL/GenBank/DDBJ databases">
        <title>Paenibacillus sp. nov., isolated from surface-sterilized tissue of Thalictrum simplex L.</title>
        <authorList>
            <person name="Tuo L."/>
        </authorList>
    </citation>
    <scope>NUCLEOTIDE SEQUENCE [LARGE SCALE GENOMIC DNA]</scope>
    <source>
        <strain evidence="3 4">N2SHLJ1</strain>
    </source>
</reference>
<dbReference type="RefSeq" id="WP_131011545.1">
    <property type="nucleotide sequence ID" value="NZ_SIRE01000002.1"/>
</dbReference>
<protein>
    <submittedName>
        <fullName evidence="3">Uncharacterized protein</fullName>
    </submittedName>
</protein>
<evidence type="ECO:0000256" key="2">
    <source>
        <dbReference type="SAM" id="SignalP"/>
    </source>
</evidence>
<feature type="compositionally biased region" description="Low complexity" evidence="1">
    <location>
        <begin position="28"/>
        <end position="41"/>
    </location>
</feature>
<gene>
    <name evidence="3" type="ORF">EYB31_01840</name>
</gene>
<evidence type="ECO:0000313" key="3">
    <source>
        <dbReference type="EMBL" id="TBL81759.1"/>
    </source>
</evidence>
<name>A0A4Q9DXC6_9BACL</name>
<proteinExistence type="predicted"/>
<feature type="region of interest" description="Disordered" evidence="1">
    <location>
        <begin position="28"/>
        <end position="55"/>
    </location>
</feature>
<organism evidence="3 4">
    <name type="scientific">Paenibacillus thalictri</name>
    <dbReference type="NCBI Taxonomy" id="2527873"/>
    <lineage>
        <taxon>Bacteria</taxon>
        <taxon>Bacillati</taxon>
        <taxon>Bacillota</taxon>
        <taxon>Bacilli</taxon>
        <taxon>Bacillales</taxon>
        <taxon>Paenibacillaceae</taxon>
        <taxon>Paenibacillus</taxon>
    </lineage>
</organism>
<evidence type="ECO:0000256" key="1">
    <source>
        <dbReference type="SAM" id="MobiDB-lite"/>
    </source>
</evidence>
<dbReference type="PROSITE" id="PS51257">
    <property type="entry name" value="PROKAR_LIPOPROTEIN"/>
    <property type="match status" value="1"/>
</dbReference>
<dbReference type="SUPFAM" id="SSF75011">
    <property type="entry name" value="3-carboxy-cis,cis-mucoante lactonizing enzyme"/>
    <property type="match status" value="1"/>
</dbReference>
<evidence type="ECO:0000313" key="4">
    <source>
        <dbReference type="Proteomes" id="UP000293142"/>
    </source>
</evidence>
<dbReference type="EMBL" id="SIRE01000002">
    <property type="protein sequence ID" value="TBL81759.1"/>
    <property type="molecule type" value="Genomic_DNA"/>
</dbReference>